<keyword evidence="3" id="KW-1003">Cell membrane</keyword>
<reference evidence="9" key="1">
    <citation type="submission" date="2017-02" db="EMBL/GenBank/DDBJ databases">
        <title>Delving into the versatile metabolic prowess of the omnipresent phylum Bacteroidetes.</title>
        <authorList>
            <person name="Nobu M.K."/>
            <person name="Mei R."/>
            <person name="Narihiro T."/>
            <person name="Kuroda K."/>
            <person name="Liu W.-T."/>
        </authorList>
    </citation>
    <scope>NUCLEOTIDE SEQUENCE</scope>
    <source>
        <strain evidence="9">ADurb.Bin417</strain>
    </source>
</reference>
<feature type="transmembrane region" description="Helical" evidence="8">
    <location>
        <begin position="127"/>
        <end position="149"/>
    </location>
</feature>
<keyword evidence="7 8" id="KW-0472">Membrane</keyword>
<evidence type="ECO:0000256" key="2">
    <source>
        <dbReference type="ARBA" id="ARBA00007776"/>
    </source>
</evidence>
<evidence type="ECO:0000256" key="7">
    <source>
        <dbReference type="ARBA" id="ARBA00023136"/>
    </source>
</evidence>
<sequence>MPINPRNFIFVILANFGVQYLAGRYLIIFDTIPDLNLLLVLYLSFHFVDATGLMAAFALGIFHDLVFRYQLGSHSLVYVAIAYLANRAVPGRFELTPAKSFILCFYFAFLFAIGYEMLLPPAWGAGIFWKHSLFAFYSSAWSLPAFFLYELGFQQTREPVF</sequence>
<comment type="similarity">
    <text evidence="2">Belongs to the MreD family.</text>
</comment>
<gene>
    <name evidence="9" type="ORF">BWY73_00964</name>
</gene>
<evidence type="ECO:0000256" key="5">
    <source>
        <dbReference type="ARBA" id="ARBA00022960"/>
    </source>
</evidence>
<feature type="transmembrane region" description="Helical" evidence="8">
    <location>
        <begin position="6"/>
        <end position="27"/>
    </location>
</feature>
<comment type="caution">
    <text evidence="9">The sequence shown here is derived from an EMBL/GenBank/DDBJ whole genome shotgun (WGS) entry which is preliminary data.</text>
</comment>
<dbReference type="GO" id="GO:0005886">
    <property type="term" value="C:plasma membrane"/>
    <property type="evidence" value="ECO:0007669"/>
    <property type="project" value="UniProtKB-SubCell"/>
</dbReference>
<evidence type="ECO:0000313" key="9">
    <source>
        <dbReference type="EMBL" id="OPZ91969.1"/>
    </source>
</evidence>
<keyword evidence="4 8" id="KW-0812">Transmembrane</keyword>
<feature type="transmembrane region" description="Helical" evidence="8">
    <location>
        <begin position="97"/>
        <end position="115"/>
    </location>
</feature>
<feature type="transmembrane region" description="Helical" evidence="8">
    <location>
        <begin position="39"/>
        <end position="61"/>
    </location>
</feature>
<evidence type="ECO:0000256" key="3">
    <source>
        <dbReference type="ARBA" id="ARBA00022475"/>
    </source>
</evidence>
<dbReference type="InterPro" id="IPR007227">
    <property type="entry name" value="Cell_shape_determining_MreD"/>
</dbReference>
<accession>A0A1V5MFJ2</accession>
<dbReference type="GO" id="GO:0008360">
    <property type="term" value="P:regulation of cell shape"/>
    <property type="evidence" value="ECO:0007669"/>
    <property type="project" value="UniProtKB-KW"/>
</dbReference>
<dbReference type="EMBL" id="MWAK01000140">
    <property type="protein sequence ID" value="OPZ91969.1"/>
    <property type="molecule type" value="Genomic_DNA"/>
</dbReference>
<organism evidence="9">
    <name type="scientific">candidate division TA06 bacterium ADurb.Bin417</name>
    <dbReference type="NCBI Taxonomy" id="1852828"/>
    <lineage>
        <taxon>Bacteria</taxon>
        <taxon>Bacteria division TA06</taxon>
    </lineage>
</organism>
<name>A0A1V5MFJ2_UNCT6</name>
<keyword evidence="6 8" id="KW-1133">Transmembrane helix</keyword>
<evidence type="ECO:0000256" key="8">
    <source>
        <dbReference type="SAM" id="Phobius"/>
    </source>
</evidence>
<keyword evidence="5" id="KW-0133">Cell shape</keyword>
<dbReference type="NCBIfam" id="TIGR03426">
    <property type="entry name" value="shape_MreD"/>
    <property type="match status" value="1"/>
</dbReference>
<protein>
    <submittedName>
        <fullName evidence="9">Uncharacterized protein</fullName>
    </submittedName>
</protein>
<comment type="subcellular location">
    <subcellularLocation>
        <location evidence="1">Cell membrane</location>
        <topology evidence="1">Multi-pass membrane protein</topology>
    </subcellularLocation>
</comment>
<dbReference type="Proteomes" id="UP000485484">
    <property type="component" value="Unassembled WGS sequence"/>
</dbReference>
<evidence type="ECO:0000256" key="4">
    <source>
        <dbReference type="ARBA" id="ARBA00022692"/>
    </source>
</evidence>
<proteinExistence type="inferred from homology"/>
<evidence type="ECO:0000256" key="6">
    <source>
        <dbReference type="ARBA" id="ARBA00022989"/>
    </source>
</evidence>
<evidence type="ECO:0000256" key="1">
    <source>
        <dbReference type="ARBA" id="ARBA00004651"/>
    </source>
</evidence>
<dbReference type="AlphaFoldDB" id="A0A1V5MFJ2"/>